<keyword evidence="2" id="KW-1185">Reference proteome</keyword>
<dbReference type="GO" id="GO:0003964">
    <property type="term" value="F:RNA-directed DNA polymerase activity"/>
    <property type="evidence" value="ECO:0007669"/>
    <property type="project" value="UniProtKB-KW"/>
</dbReference>
<dbReference type="Proteomes" id="UP000265520">
    <property type="component" value="Unassembled WGS sequence"/>
</dbReference>
<keyword evidence="1" id="KW-0808">Transferase</keyword>
<dbReference type="EMBL" id="LXQA010009926">
    <property type="protein sequence ID" value="MCH86209.1"/>
    <property type="molecule type" value="Genomic_DNA"/>
</dbReference>
<organism evidence="1 2">
    <name type="scientific">Trifolium medium</name>
    <dbReference type="NCBI Taxonomy" id="97028"/>
    <lineage>
        <taxon>Eukaryota</taxon>
        <taxon>Viridiplantae</taxon>
        <taxon>Streptophyta</taxon>
        <taxon>Embryophyta</taxon>
        <taxon>Tracheophyta</taxon>
        <taxon>Spermatophyta</taxon>
        <taxon>Magnoliopsida</taxon>
        <taxon>eudicotyledons</taxon>
        <taxon>Gunneridae</taxon>
        <taxon>Pentapetalae</taxon>
        <taxon>rosids</taxon>
        <taxon>fabids</taxon>
        <taxon>Fabales</taxon>
        <taxon>Fabaceae</taxon>
        <taxon>Papilionoideae</taxon>
        <taxon>50 kb inversion clade</taxon>
        <taxon>NPAAA clade</taxon>
        <taxon>Hologalegina</taxon>
        <taxon>IRL clade</taxon>
        <taxon>Trifolieae</taxon>
        <taxon>Trifolium</taxon>
    </lineage>
</organism>
<evidence type="ECO:0000313" key="1">
    <source>
        <dbReference type="EMBL" id="MCH86209.1"/>
    </source>
</evidence>
<keyword evidence="1" id="KW-0548">Nucleotidyltransferase</keyword>
<sequence>MPSIFAPEKLLYKLIIVLRDGDNVITETSEIASIIVNHFQNLFTTNNVLQDNNLIDNVIPHLVDDQVNSMITSIPSPEEIKKAVFSLNKDSAPGPDGFSGFFYQTYWEIIQKEVCNAVMEFFSTGFLLPNWNANSIVLIPKMQHADTVDQFRQ</sequence>
<gene>
    <name evidence="1" type="ORF">A2U01_0007063</name>
</gene>
<dbReference type="AlphaFoldDB" id="A0A392MGN4"/>
<dbReference type="PANTHER" id="PTHR46890:SF1">
    <property type="entry name" value="REVERSE TRANSCRIPTASE DOMAIN-CONTAINING PROTEIN"/>
    <property type="match status" value="1"/>
</dbReference>
<accession>A0A392MGN4</accession>
<comment type="caution">
    <text evidence="1">The sequence shown here is derived from an EMBL/GenBank/DDBJ whole genome shotgun (WGS) entry which is preliminary data.</text>
</comment>
<evidence type="ECO:0000313" key="2">
    <source>
        <dbReference type="Proteomes" id="UP000265520"/>
    </source>
</evidence>
<proteinExistence type="predicted"/>
<protein>
    <submittedName>
        <fullName evidence="1">RNA-directed DNA polymerase (Reverse transcriptase)</fullName>
    </submittedName>
</protein>
<name>A0A392MGN4_9FABA</name>
<keyword evidence="1" id="KW-0695">RNA-directed DNA polymerase</keyword>
<dbReference type="InterPro" id="IPR052343">
    <property type="entry name" value="Retrotransposon-Effector_Assoc"/>
</dbReference>
<reference evidence="1 2" key="1">
    <citation type="journal article" date="2018" name="Front. Plant Sci.">
        <title>Red Clover (Trifolium pratense) and Zigzag Clover (T. medium) - A Picture of Genomic Similarities and Differences.</title>
        <authorList>
            <person name="Dluhosova J."/>
            <person name="Istvanek J."/>
            <person name="Nedelnik J."/>
            <person name="Repkova J."/>
        </authorList>
    </citation>
    <scope>NUCLEOTIDE SEQUENCE [LARGE SCALE GENOMIC DNA]</scope>
    <source>
        <strain evidence="2">cv. 10/8</strain>
        <tissue evidence="1">Leaf</tissue>
    </source>
</reference>
<dbReference type="PANTHER" id="PTHR46890">
    <property type="entry name" value="NON-LTR RETROLELEMENT REVERSE TRANSCRIPTASE-LIKE PROTEIN-RELATED"/>
    <property type="match status" value="1"/>
</dbReference>